<reference evidence="2" key="1">
    <citation type="submission" date="2021-07" db="EMBL/GenBank/DDBJ databases">
        <title>Genome Resource of American Ginseng Black Spot Pathogen Alternaria panax.</title>
        <authorList>
            <person name="Qiu C."/>
            <person name="Wang W."/>
            <person name="Liu Z."/>
        </authorList>
    </citation>
    <scope>NUCLEOTIDE SEQUENCE</scope>
    <source>
        <strain evidence="2">BNCC115425</strain>
    </source>
</reference>
<feature type="region of interest" description="Disordered" evidence="1">
    <location>
        <begin position="26"/>
        <end position="45"/>
    </location>
</feature>
<comment type="caution">
    <text evidence="2">The sequence shown here is derived from an EMBL/GenBank/DDBJ whole genome shotgun (WGS) entry which is preliminary data.</text>
</comment>
<proteinExistence type="predicted"/>
<feature type="compositionally biased region" description="Acidic residues" evidence="1">
    <location>
        <begin position="104"/>
        <end position="113"/>
    </location>
</feature>
<feature type="region of interest" description="Disordered" evidence="1">
    <location>
        <begin position="101"/>
        <end position="198"/>
    </location>
</feature>
<feature type="compositionally biased region" description="Polar residues" evidence="1">
    <location>
        <begin position="188"/>
        <end position="198"/>
    </location>
</feature>
<protein>
    <submittedName>
        <fullName evidence="2">Uncharacterized protein</fullName>
    </submittedName>
</protein>
<dbReference type="AlphaFoldDB" id="A0AAD4IDZ8"/>
<accession>A0AAD4IDZ8</accession>
<evidence type="ECO:0000256" key="1">
    <source>
        <dbReference type="SAM" id="MobiDB-lite"/>
    </source>
</evidence>
<name>A0AAD4IDZ8_9PLEO</name>
<keyword evidence="3" id="KW-1185">Reference proteome</keyword>
<sequence>MNLELEFHWLVVEERESTVKIDLSDEPQSSINRHQSGNGYGPFIRRDPAAASGFTPLISGTRFTMSTDDPVSKLLLDPGLLERQWHMQRVLAMSGAARWRDKDFDDDDDDEAEGVTSRKSIEHWRPRIPRPSIDRQQDQSPPAGGSEDSGMLVGSPLSKRVKRQDTGLPSRPSADEKLSKTTHLGHVQTATTSEDPMV</sequence>
<evidence type="ECO:0000313" key="3">
    <source>
        <dbReference type="Proteomes" id="UP001199106"/>
    </source>
</evidence>
<organism evidence="2 3">
    <name type="scientific">Alternaria panax</name>
    <dbReference type="NCBI Taxonomy" id="48097"/>
    <lineage>
        <taxon>Eukaryota</taxon>
        <taxon>Fungi</taxon>
        <taxon>Dikarya</taxon>
        <taxon>Ascomycota</taxon>
        <taxon>Pezizomycotina</taxon>
        <taxon>Dothideomycetes</taxon>
        <taxon>Pleosporomycetidae</taxon>
        <taxon>Pleosporales</taxon>
        <taxon>Pleosporineae</taxon>
        <taxon>Pleosporaceae</taxon>
        <taxon>Alternaria</taxon>
        <taxon>Alternaria sect. Panax</taxon>
    </lineage>
</organism>
<evidence type="ECO:0000313" key="2">
    <source>
        <dbReference type="EMBL" id="KAG9192778.1"/>
    </source>
</evidence>
<feature type="compositionally biased region" description="Polar residues" evidence="1">
    <location>
        <begin position="26"/>
        <end position="37"/>
    </location>
</feature>
<dbReference type="EMBL" id="JAANER010000003">
    <property type="protein sequence ID" value="KAG9192778.1"/>
    <property type="molecule type" value="Genomic_DNA"/>
</dbReference>
<dbReference type="Proteomes" id="UP001199106">
    <property type="component" value="Unassembled WGS sequence"/>
</dbReference>
<gene>
    <name evidence="2" type="ORF">G6011_11512</name>
</gene>